<evidence type="ECO:0000313" key="2">
    <source>
        <dbReference type="Proteomes" id="UP000467522"/>
    </source>
</evidence>
<accession>A0A833U7W0</accession>
<dbReference type="Pfam" id="PF05488">
    <property type="entry name" value="PAAR_motif"/>
    <property type="match status" value="1"/>
</dbReference>
<name>A0A833U7W0_BURL3</name>
<dbReference type="RefSeq" id="WP_278649011.1">
    <property type="nucleotide sequence ID" value="NZ_WNDV01000019.1"/>
</dbReference>
<dbReference type="Proteomes" id="UP000467522">
    <property type="component" value="Unassembled WGS sequence"/>
</dbReference>
<comment type="caution">
    <text evidence="1">The sequence shown here is derived from an EMBL/GenBank/DDBJ whole genome shotgun (WGS) entry which is preliminary data.</text>
</comment>
<evidence type="ECO:0008006" key="3">
    <source>
        <dbReference type="Google" id="ProtNLM"/>
    </source>
</evidence>
<organism evidence="1 2">
    <name type="scientific">Burkholderia lata (strain ATCC 17760 / DSM 23089 / LMG 22485 / NCIMB 9086 / R18194 / 383)</name>
    <dbReference type="NCBI Taxonomy" id="482957"/>
    <lineage>
        <taxon>Bacteria</taxon>
        <taxon>Pseudomonadati</taxon>
        <taxon>Pseudomonadota</taxon>
        <taxon>Betaproteobacteria</taxon>
        <taxon>Burkholderiales</taxon>
        <taxon>Burkholderiaceae</taxon>
        <taxon>Burkholderia</taxon>
        <taxon>Burkholderia cepacia complex</taxon>
    </lineage>
</organism>
<reference evidence="2" key="1">
    <citation type="journal article" date="2020" name="MBio">
        <title>Horizontal gene transfer to a defensive symbiont with a reduced genome amongst a multipartite beetle microbiome.</title>
        <authorList>
            <person name="Waterworth S.C."/>
            <person name="Florez L.V."/>
            <person name="Rees E.R."/>
            <person name="Hertweck C."/>
            <person name="Kaltenpoth M."/>
            <person name="Kwan J.C."/>
        </authorList>
    </citation>
    <scope>NUCLEOTIDE SEQUENCE [LARGE SCALE GENOMIC DNA]</scope>
</reference>
<dbReference type="AlphaFoldDB" id="A0A833U7W0"/>
<protein>
    <recommendedName>
        <fullName evidence="3">PAAR repeat-containing protein</fullName>
    </recommendedName>
</protein>
<gene>
    <name evidence="1" type="ORF">GAK33_05129</name>
</gene>
<proteinExistence type="predicted"/>
<sequence length="176" mass="19145">MKRYFVRIGDQTTAGGTVEQGEDSYTHDGKAVAYAGANINCPACGTIGKIENIPPHHTMLLMGKQIALDSDICVCKCTPPPRLLASQNTAFMSFEGIEPAQVELRSDEWALNTTTQSGRFDDQFKLFDAGTGMPLANKEYAILRTNGSVEHGTTDRNGCTHLLSSTTESETVHIYI</sequence>
<dbReference type="InterPro" id="IPR008727">
    <property type="entry name" value="PAAR_motif"/>
</dbReference>
<dbReference type="CDD" id="cd14744">
    <property type="entry name" value="PAAR_CT_2"/>
    <property type="match status" value="1"/>
</dbReference>
<dbReference type="EMBL" id="WNDV01000019">
    <property type="protein sequence ID" value="KAF1034906.1"/>
    <property type="molecule type" value="Genomic_DNA"/>
</dbReference>
<evidence type="ECO:0000313" key="1">
    <source>
        <dbReference type="EMBL" id="KAF1034906.1"/>
    </source>
</evidence>